<dbReference type="GO" id="GO:0016853">
    <property type="term" value="F:isomerase activity"/>
    <property type="evidence" value="ECO:0007669"/>
    <property type="project" value="UniProtKB-KW"/>
</dbReference>
<comment type="caution">
    <text evidence="1">The sequence shown here is derived from an EMBL/GenBank/DDBJ whole genome shotgun (WGS) entry which is preliminary data.</text>
</comment>
<name>A0A4V1LT81_9GAMM</name>
<gene>
    <name evidence="1" type="ORF">CS022_04275</name>
</gene>
<keyword evidence="2" id="KW-1185">Reference proteome</keyword>
<dbReference type="EMBL" id="PEIB01000003">
    <property type="protein sequence ID" value="RXJ74278.1"/>
    <property type="molecule type" value="Genomic_DNA"/>
</dbReference>
<accession>A0A4V1LT81</accession>
<evidence type="ECO:0000313" key="1">
    <source>
        <dbReference type="EMBL" id="RXJ74278.1"/>
    </source>
</evidence>
<dbReference type="RefSeq" id="WP_129121241.1">
    <property type="nucleotide sequence ID" value="NZ_PEIB01000003.1"/>
</dbReference>
<sequence length="114" mass="13252">MVVDTDGYNALVDYFIENMDKFKDADDPIEGETVDEFIHELLVDQLMAICDQNKNMKAEIRFMVMREADVIISDLEQALCEVWVKTPTKSQKDFLEEFISLIKNMFDAALSDFR</sequence>
<dbReference type="Proteomes" id="UP000290287">
    <property type="component" value="Unassembled WGS sequence"/>
</dbReference>
<dbReference type="Pfam" id="PF12290">
    <property type="entry name" value="DUF3802"/>
    <property type="match status" value="1"/>
</dbReference>
<keyword evidence="1" id="KW-0413">Isomerase</keyword>
<dbReference type="OrthoDB" id="5917039at2"/>
<proteinExistence type="predicted"/>
<organism evidence="1 2">
    <name type="scientific">Veronia nyctiphanis</name>
    <dbReference type="NCBI Taxonomy" id="1278244"/>
    <lineage>
        <taxon>Bacteria</taxon>
        <taxon>Pseudomonadati</taxon>
        <taxon>Pseudomonadota</taxon>
        <taxon>Gammaproteobacteria</taxon>
        <taxon>Vibrionales</taxon>
        <taxon>Vibrionaceae</taxon>
        <taxon>Veronia</taxon>
    </lineage>
</organism>
<evidence type="ECO:0000313" key="2">
    <source>
        <dbReference type="Proteomes" id="UP000290287"/>
    </source>
</evidence>
<dbReference type="InterPro" id="IPR020979">
    <property type="entry name" value="Uncharacterised_A0KLC6"/>
</dbReference>
<protein>
    <submittedName>
        <fullName evidence="1">Topoisomerase II</fullName>
    </submittedName>
</protein>
<reference evidence="1 2" key="1">
    <citation type="submission" date="2017-10" db="EMBL/GenBank/DDBJ databases">
        <title>Nyctiphanis sp. nov., isolated from the stomach of the euphausiid Nyctiphanes simplex (Hansen, 1911) in the Gulf of California.</title>
        <authorList>
            <person name="Gomez-Gil B."/>
            <person name="Aguilar-Mendez M."/>
            <person name="Lopez-Cortes A."/>
            <person name="Gomez-Gutierrez J."/>
            <person name="Roque A."/>
            <person name="Lang E."/>
            <person name="Gonzalez-Castillo A."/>
        </authorList>
    </citation>
    <scope>NUCLEOTIDE SEQUENCE [LARGE SCALE GENOMIC DNA]</scope>
    <source>
        <strain evidence="1 2">CAIM 600</strain>
    </source>
</reference>
<dbReference type="AlphaFoldDB" id="A0A4V1LT81"/>